<name>A0AAW9QD60_9BURK</name>
<feature type="domain" description="AsmA" evidence="1">
    <location>
        <begin position="353"/>
        <end position="512"/>
    </location>
</feature>
<protein>
    <submittedName>
        <fullName evidence="2">AsmA family protein</fullName>
    </submittedName>
</protein>
<dbReference type="Pfam" id="PF05170">
    <property type="entry name" value="AsmA"/>
    <property type="match status" value="2"/>
</dbReference>
<dbReference type="PANTHER" id="PTHR30441:SF4">
    <property type="entry name" value="PROTEIN ASMA"/>
    <property type="match status" value="1"/>
</dbReference>
<dbReference type="GO" id="GO:0090313">
    <property type="term" value="P:regulation of protein targeting to membrane"/>
    <property type="evidence" value="ECO:0007669"/>
    <property type="project" value="TreeGrafter"/>
</dbReference>
<evidence type="ECO:0000259" key="1">
    <source>
        <dbReference type="Pfam" id="PF05170"/>
    </source>
</evidence>
<evidence type="ECO:0000313" key="3">
    <source>
        <dbReference type="Proteomes" id="UP001336250"/>
    </source>
</evidence>
<proteinExistence type="predicted"/>
<gene>
    <name evidence="2" type="ORF">V4F39_01575</name>
</gene>
<feature type="domain" description="AsmA" evidence="1">
    <location>
        <begin position="12"/>
        <end position="133"/>
    </location>
</feature>
<reference evidence="2 3" key="1">
    <citation type="submission" date="2024-02" db="EMBL/GenBank/DDBJ databases">
        <title>Genome sequence of Aquincola sp. MAHUQ-54.</title>
        <authorList>
            <person name="Huq M.A."/>
        </authorList>
    </citation>
    <scope>NUCLEOTIDE SEQUENCE [LARGE SCALE GENOMIC DNA]</scope>
    <source>
        <strain evidence="2 3">MAHUQ-54</strain>
    </source>
</reference>
<dbReference type="EMBL" id="JAZIBG010000008">
    <property type="protein sequence ID" value="MEF7612580.1"/>
    <property type="molecule type" value="Genomic_DNA"/>
</dbReference>
<dbReference type="PANTHER" id="PTHR30441">
    <property type="entry name" value="DUF748 DOMAIN-CONTAINING PROTEIN"/>
    <property type="match status" value="1"/>
</dbReference>
<dbReference type="GO" id="GO:0005886">
    <property type="term" value="C:plasma membrane"/>
    <property type="evidence" value="ECO:0007669"/>
    <property type="project" value="TreeGrafter"/>
</dbReference>
<sequence>MIRPRRRRTVLLTIVAACGLLALLALAWDWNWLRGPVARHVAERAGRSIEIGHLDIRFDGLDPTVQLTQVSVANAPWVRGTAGRPLLVAQRVTATIAWRSLFADLTVVTKLVLSGADLHLERQADGLRNWRLLEPDDRGPPRARILRLEAHRSTLHFIHEGLALDLRVSADDLPAPVPRAQDAPLTSRLRFQGRFREAAFSADAQASRVLTFFDTGEAFSVRGTAASGALRLEIDGLVGDLFALGRVDADLRLAGPSLADLRPLLPQAWPRTAAFTAAARLQKTDAHWRLGGLRATAGRSDATGELAYTEAAGRGRVDAKLASEALHLADLWRSGSAASGGQGLRAVDVQASWDIGTLHLPVLPPLSGVRTAARLTDGALEISPASARLAGGTVQGVLSIDTRQQPPAAAADLSWRGLRIEQLLPALPAKSQVSGPVSGQLQAAGRGSSWREVLAALQGQAQVQMTSGLLAPYLDARLALNGDKLLRAALTDPGKVPVRCARADLRLRGGTGEIRPLVIDTAQTRVDGRGTVDLRRLRFTLLLTPQPKEAALLALERSLRITGSFDNAEVELVPAEAIARSPCNPGAPAPGR</sequence>
<dbReference type="Proteomes" id="UP001336250">
    <property type="component" value="Unassembled WGS sequence"/>
</dbReference>
<dbReference type="AlphaFoldDB" id="A0AAW9QD60"/>
<dbReference type="InterPro" id="IPR052894">
    <property type="entry name" value="AsmA-related"/>
</dbReference>
<dbReference type="InterPro" id="IPR007844">
    <property type="entry name" value="AsmA"/>
</dbReference>
<comment type="caution">
    <text evidence="2">The sequence shown here is derived from an EMBL/GenBank/DDBJ whole genome shotgun (WGS) entry which is preliminary data.</text>
</comment>
<organism evidence="2 3">
    <name type="scientific">Aquincola agrisoli</name>
    <dbReference type="NCBI Taxonomy" id="3119538"/>
    <lineage>
        <taxon>Bacteria</taxon>
        <taxon>Pseudomonadati</taxon>
        <taxon>Pseudomonadota</taxon>
        <taxon>Betaproteobacteria</taxon>
        <taxon>Burkholderiales</taxon>
        <taxon>Sphaerotilaceae</taxon>
        <taxon>Aquincola</taxon>
    </lineage>
</organism>
<evidence type="ECO:0000313" key="2">
    <source>
        <dbReference type="EMBL" id="MEF7612580.1"/>
    </source>
</evidence>
<dbReference type="RefSeq" id="WP_332287476.1">
    <property type="nucleotide sequence ID" value="NZ_JAZIBG010000008.1"/>
</dbReference>
<keyword evidence="3" id="KW-1185">Reference proteome</keyword>
<accession>A0AAW9QD60</accession>